<keyword evidence="3 7" id="KW-0418">Kinase</keyword>
<evidence type="ECO:0000256" key="5">
    <source>
        <dbReference type="SAM" id="MobiDB-lite"/>
    </source>
</evidence>
<keyword evidence="2" id="KW-0547">Nucleotide-binding</keyword>
<organism evidence="7 8">
    <name type="scientific">Streptomyces parvus</name>
    <dbReference type="NCBI Taxonomy" id="66428"/>
    <lineage>
        <taxon>Bacteria</taxon>
        <taxon>Bacillati</taxon>
        <taxon>Actinomycetota</taxon>
        <taxon>Actinomycetes</taxon>
        <taxon>Kitasatosporales</taxon>
        <taxon>Streptomycetaceae</taxon>
        <taxon>Streptomyces</taxon>
    </lineage>
</organism>
<evidence type="ECO:0000256" key="2">
    <source>
        <dbReference type="ARBA" id="ARBA00022741"/>
    </source>
</evidence>
<dbReference type="PANTHER" id="PTHR43671">
    <property type="entry name" value="SERINE/THREONINE-PROTEIN KINASE NEK"/>
    <property type="match status" value="1"/>
</dbReference>
<dbReference type="AlphaFoldDB" id="A0A7K3RTE3"/>
<dbReference type="GO" id="GO:0005524">
    <property type="term" value="F:ATP binding"/>
    <property type="evidence" value="ECO:0007669"/>
    <property type="project" value="UniProtKB-KW"/>
</dbReference>
<dbReference type="Pfam" id="PF00069">
    <property type="entry name" value="Pkinase"/>
    <property type="match status" value="1"/>
</dbReference>
<dbReference type="Gene3D" id="1.10.510.10">
    <property type="entry name" value="Transferase(Phosphotransferase) domain 1"/>
    <property type="match status" value="1"/>
</dbReference>
<dbReference type="InterPro" id="IPR050660">
    <property type="entry name" value="NEK_Ser/Thr_kinase"/>
</dbReference>
<feature type="region of interest" description="Disordered" evidence="5">
    <location>
        <begin position="195"/>
        <end position="214"/>
    </location>
</feature>
<dbReference type="InterPro" id="IPR000719">
    <property type="entry name" value="Prot_kinase_dom"/>
</dbReference>
<evidence type="ECO:0000256" key="3">
    <source>
        <dbReference type="ARBA" id="ARBA00022777"/>
    </source>
</evidence>
<reference evidence="7 8" key="1">
    <citation type="submission" date="2020-01" db="EMBL/GenBank/DDBJ databases">
        <title>Insect and environment-associated Actinomycetes.</title>
        <authorList>
            <person name="Currrie C."/>
            <person name="Chevrette M."/>
            <person name="Carlson C."/>
            <person name="Stubbendieck R."/>
            <person name="Wendt-Pienkowski E."/>
        </authorList>
    </citation>
    <scope>NUCLEOTIDE SEQUENCE [LARGE SCALE GENOMIC DNA]</scope>
    <source>
        <strain evidence="7 8">SID7590</strain>
    </source>
</reference>
<keyword evidence="1" id="KW-0808">Transferase</keyword>
<dbReference type="PROSITE" id="PS50011">
    <property type="entry name" value="PROTEIN_KINASE_DOM"/>
    <property type="match status" value="1"/>
</dbReference>
<feature type="domain" description="Protein kinase" evidence="6">
    <location>
        <begin position="1"/>
        <end position="213"/>
    </location>
</feature>
<evidence type="ECO:0000259" key="6">
    <source>
        <dbReference type="PROSITE" id="PS50011"/>
    </source>
</evidence>
<dbReference type="PANTHER" id="PTHR43671:SF103">
    <property type="entry name" value="KINASE, PUTATIVE-RELATED"/>
    <property type="match status" value="1"/>
</dbReference>
<dbReference type="GO" id="GO:0004674">
    <property type="term" value="F:protein serine/threonine kinase activity"/>
    <property type="evidence" value="ECO:0007669"/>
    <property type="project" value="TreeGrafter"/>
</dbReference>
<sequence length="214" mass="23551">MRKLLRYPPTICGEWEKGTWSIRPWIPGKSICDAWERHRSRTTLPGIREIGSAALALDYLHESGWVHGNIRPDHLIIGKAPGEELKATLIGLSVAQGKHVSSDYEFPYPGYSIQCEAPEIAEAAISGGEIEPTEASDIYALGASFLISATGQRPVDYPEDAPHDRQREITATRDHQPVRIQGAFGQLIRAMIQRTPDERPTAADVAAEAASWST</sequence>
<name>A0A7K3RTE3_9ACTN</name>
<evidence type="ECO:0000256" key="1">
    <source>
        <dbReference type="ARBA" id="ARBA00022679"/>
    </source>
</evidence>
<proteinExistence type="predicted"/>
<comment type="caution">
    <text evidence="7">The sequence shown here is derived from an EMBL/GenBank/DDBJ whole genome shotgun (WGS) entry which is preliminary data.</text>
</comment>
<keyword evidence="4" id="KW-0067">ATP-binding</keyword>
<evidence type="ECO:0000313" key="8">
    <source>
        <dbReference type="Proteomes" id="UP000469670"/>
    </source>
</evidence>
<feature type="compositionally biased region" description="Low complexity" evidence="5">
    <location>
        <begin position="202"/>
        <end position="214"/>
    </location>
</feature>
<dbReference type="RefSeq" id="WP_164201225.1">
    <property type="nucleotide sequence ID" value="NZ_JAAGMP010000453.1"/>
</dbReference>
<dbReference type="InterPro" id="IPR011009">
    <property type="entry name" value="Kinase-like_dom_sf"/>
</dbReference>
<accession>A0A7K3RTE3</accession>
<evidence type="ECO:0000313" key="7">
    <source>
        <dbReference type="EMBL" id="NEC18427.1"/>
    </source>
</evidence>
<dbReference type="SUPFAM" id="SSF56112">
    <property type="entry name" value="Protein kinase-like (PK-like)"/>
    <property type="match status" value="1"/>
</dbReference>
<evidence type="ECO:0000256" key="4">
    <source>
        <dbReference type="ARBA" id="ARBA00022840"/>
    </source>
</evidence>
<dbReference type="Proteomes" id="UP000469670">
    <property type="component" value="Unassembled WGS sequence"/>
</dbReference>
<dbReference type="EMBL" id="JAAGMP010000453">
    <property type="protein sequence ID" value="NEC18427.1"/>
    <property type="molecule type" value="Genomic_DNA"/>
</dbReference>
<protein>
    <submittedName>
        <fullName evidence="7">Protein kinase family protein</fullName>
    </submittedName>
</protein>
<gene>
    <name evidence="7" type="ORF">G3I50_09175</name>
</gene>